<evidence type="ECO:0000259" key="1">
    <source>
        <dbReference type="Pfam" id="PF20573"/>
    </source>
</evidence>
<dbReference type="AlphaFoldDB" id="A0A1G8UY73"/>
<proteinExistence type="predicted"/>
<dbReference type="RefSeq" id="WP_139188365.1">
    <property type="nucleotide sequence ID" value="NZ_FNEK01000020.1"/>
</dbReference>
<dbReference type="Pfam" id="PF20573">
    <property type="entry name" value="DUF6782"/>
    <property type="match status" value="1"/>
</dbReference>
<organism evidence="2 3">
    <name type="scientific">Aliiruegeria lutimaris</name>
    <dbReference type="NCBI Taxonomy" id="571298"/>
    <lineage>
        <taxon>Bacteria</taxon>
        <taxon>Pseudomonadati</taxon>
        <taxon>Pseudomonadota</taxon>
        <taxon>Alphaproteobacteria</taxon>
        <taxon>Rhodobacterales</taxon>
        <taxon>Roseobacteraceae</taxon>
        <taxon>Aliiruegeria</taxon>
    </lineage>
</organism>
<dbReference type="EMBL" id="FNEK01000020">
    <property type="protein sequence ID" value="SDJ58045.1"/>
    <property type="molecule type" value="Genomic_DNA"/>
</dbReference>
<reference evidence="2 3" key="1">
    <citation type="submission" date="2016-10" db="EMBL/GenBank/DDBJ databases">
        <authorList>
            <person name="de Groot N.N."/>
        </authorList>
    </citation>
    <scope>NUCLEOTIDE SEQUENCE [LARGE SCALE GENOMIC DNA]</scope>
    <source>
        <strain evidence="2 3">DSM 25294</strain>
    </source>
</reference>
<sequence length="307" mass="33905">MLASEAYAMPSVPRTEIFDLHEILGGALSRTNSTFAVIGAIKALAQGLRFVALAMASCAMLAAQGANGQEVECLSYPYDQAESVRDSRIRELLLWLRVSVDQSSDLLRALDTVRPEICLADYVFGAEGFFDVYDGKIVIDGTLSKGMMQAVLIHELRHIHQVRIGVCPGPMLSMHETARVTLAMEADASAVSLQLAWDLKQSGNPDTWNALAAWPTHSDIADAFEKEMDASENVARATAQAFAQWYISDWRREEYYLAACSDYLDIQDATHALPKYGLASPEMFDRICTLPTGENYNCVIPTELNPW</sequence>
<accession>A0A1G8UY73</accession>
<evidence type="ECO:0000313" key="3">
    <source>
        <dbReference type="Proteomes" id="UP000199382"/>
    </source>
</evidence>
<dbReference type="Proteomes" id="UP000199382">
    <property type="component" value="Unassembled WGS sequence"/>
</dbReference>
<name>A0A1G8UY73_9RHOB</name>
<gene>
    <name evidence="2" type="ORF">SAMN04488026_10207</name>
</gene>
<feature type="domain" description="DUF6782" evidence="1">
    <location>
        <begin position="69"/>
        <end position="298"/>
    </location>
</feature>
<evidence type="ECO:0000313" key="2">
    <source>
        <dbReference type="EMBL" id="SDJ58045.1"/>
    </source>
</evidence>
<protein>
    <recommendedName>
        <fullName evidence="1">DUF6782 domain-containing protein</fullName>
    </recommendedName>
</protein>
<keyword evidence="3" id="KW-1185">Reference proteome</keyword>
<dbReference type="InterPro" id="IPR046709">
    <property type="entry name" value="DUF6782"/>
</dbReference>
<dbReference type="OrthoDB" id="7834193at2"/>